<evidence type="ECO:0000256" key="3">
    <source>
        <dbReference type="HAMAP-Rule" id="MF_00360"/>
    </source>
</evidence>
<dbReference type="NCBIfam" id="TIGR00166">
    <property type="entry name" value="S6"/>
    <property type="match status" value="1"/>
</dbReference>
<dbReference type="PANTHER" id="PTHR21011">
    <property type="entry name" value="MITOCHONDRIAL 28S RIBOSOMAL PROTEIN S6"/>
    <property type="match status" value="1"/>
</dbReference>
<dbReference type="SUPFAM" id="SSF54995">
    <property type="entry name" value="Ribosomal protein S6"/>
    <property type="match status" value="1"/>
</dbReference>
<dbReference type="InterPro" id="IPR000529">
    <property type="entry name" value="Ribosomal_bS6"/>
</dbReference>
<keyword evidence="3" id="KW-0694">RNA-binding</keyword>
<dbReference type="GO" id="GO:0070181">
    <property type="term" value="F:small ribosomal subunit rRNA binding"/>
    <property type="evidence" value="ECO:0007669"/>
    <property type="project" value="TreeGrafter"/>
</dbReference>
<dbReference type="Pfam" id="PF01250">
    <property type="entry name" value="Ribosomal_S6"/>
    <property type="match status" value="1"/>
</dbReference>
<evidence type="ECO:0000256" key="1">
    <source>
        <dbReference type="ARBA" id="ARBA00009512"/>
    </source>
</evidence>
<dbReference type="GO" id="GO:0003735">
    <property type="term" value="F:structural constituent of ribosome"/>
    <property type="evidence" value="ECO:0007669"/>
    <property type="project" value="InterPro"/>
</dbReference>
<evidence type="ECO:0000256" key="2">
    <source>
        <dbReference type="ARBA" id="ARBA00035294"/>
    </source>
</evidence>
<dbReference type="GO" id="GO:0005737">
    <property type="term" value="C:cytoplasm"/>
    <property type="evidence" value="ECO:0007669"/>
    <property type="project" value="UniProtKB-ARBA"/>
</dbReference>
<sequence>MSNYELMTIVDAVLSEDKAKALSKEIQTFIETMDGKVTKTDFWGKRKLAYEIGSTKEGYYDVIYFELLPENLEKLKVKLKLMENVTRYLVTAKS</sequence>
<comment type="similarity">
    <text evidence="1 3">Belongs to the bacterial ribosomal protein bS6 family.</text>
</comment>
<organism evidence="4 5">
    <name type="scientific">candidate division WWE3 bacterium</name>
    <dbReference type="NCBI Taxonomy" id="2053526"/>
    <lineage>
        <taxon>Bacteria</taxon>
        <taxon>Katanobacteria</taxon>
    </lineage>
</organism>
<comment type="function">
    <text evidence="3">Binds together with bS18 to 16S ribosomal RNA.</text>
</comment>
<keyword evidence="3" id="KW-0699">rRNA-binding</keyword>
<gene>
    <name evidence="3 4" type="primary">rpsF</name>
    <name evidence="4" type="ORF">C4561_02550</name>
</gene>
<dbReference type="EMBL" id="QZJF01000013">
    <property type="protein sequence ID" value="RJR27286.1"/>
    <property type="molecule type" value="Genomic_DNA"/>
</dbReference>
<keyword evidence="3 4" id="KW-0689">Ribosomal protein</keyword>
<name>A0A3A4ZL86_UNCKA</name>
<dbReference type="GO" id="GO:0006412">
    <property type="term" value="P:translation"/>
    <property type="evidence" value="ECO:0007669"/>
    <property type="project" value="UniProtKB-UniRule"/>
</dbReference>
<keyword evidence="3" id="KW-0687">Ribonucleoprotein</keyword>
<evidence type="ECO:0000313" key="5">
    <source>
        <dbReference type="Proteomes" id="UP000265540"/>
    </source>
</evidence>
<proteinExistence type="inferred from homology"/>
<evidence type="ECO:0000313" key="4">
    <source>
        <dbReference type="EMBL" id="RJR27286.1"/>
    </source>
</evidence>
<dbReference type="CDD" id="cd00473">
    <property type="entry name" value="bS6"/>
    <property type="match status" value="1"/>
</dbReference>
<accession>A0A3A4ZL86</accession>
<dbReference type="PANTHER" id="PTHR21011:SF1">
    <property type="entry name" value="SMALL RIBOSOMAL SUBUNIT PROTEIN BS6M"/>
    <property type="match status" value="1"/>
</dbReference>
<dbReference type="Proteomes" id="UP000265540">
    <property type="component" value="Unassembled WGS sequence"/>
</dbReference>
<comment type="caution">
    <text evidence="4">The sequence shown here is derived from an EMBL/GenBank/DDBJ whole genome shotgun (WGS) entry which is preliminary data.</text>
</comment>
<protein>
    <recommendedName>
        <fullName evidence="2 3">Small ribosomal subunit protein bS6</fullName>
    </recommendedName>
</protein>
<dbReference type="InterPro" id="IPR014717">
    <property type="entry name" value="Transl_elong_EF1B/ribsomal_bS6"/>
</dbReference>
<dbReference type="InterPro" id="IPR020814">
    <property type="entry name" value="Ribosomal_S6_plastid/chlpt"/>
</dbReference>
<dbReference type="InterPro" id="IPR035980">
    <property type="entry name" value="Ribosomal_bS6_sf"/>
</dbReference>
<dbReference type="HAMAP" id="MF_00360">
    <property type="entry name" value="Ribosomal_bS6"/>
    <property type="match status" value="1"/>
</dbReference>
<dbReference type="GO" id="GO:1990904">
    <property type="term" value="C:ribonucleoprotein complex"/>
    <property type="evidence" value="ECO:0007669"/>
    <property type="project" value="UniProtKB-KW"/>
</dbReference>
<dbReference type="AlphaFoldDB" id="A0A3A4ZL86"/>
<dbReference type="Gene3D" id="3.30.70.60">
    <property type="match status" value="1"/>
</dbReference>
<reference evidence="4 5" key="1">
    <citation type="journal article" date="2017" name="ISME J.">
        <title>Energy and carbon metabolisms in a deep terrestrial subsurface fluid microbial community.</title>
        <authorList>
            <person name="Momper L."/>
            <person name="Jungbluth S.P."/>
            <person name="Lee M.D."/>
            <person name="Amend J.P."/>
        </authorList>
    </citation>
    <scope>NUCLEOTIDE SEQUENCE [LARGE SCALE GENOMIC DNA]</scope>
    <source>
        <strain evidence="4">SURF_46</strain>
    </source>
</reference>
<dbReference type="GO" id="GO:0005840">
    <property type="term" value="C:ribosome"/>
    <property type="evidence" value="ECO:0007669"/>
    <property type="project" value="UniProtKB-KW"/>
</dbReference>